<evidence type="ECO:0008006" key="3">
    <source>
        <dbReference type="Google" id="ProtNLM"/>
    </source>
</evidence>
<dbReference type="OrthoDB" id="7948789at2"/>
<accession>A0A161QYE8</accession>
<dbReference type="AlphaFoldDB" id="A0A161QYE8"/>
<reference evidence="1 2" key="1">
    <citation type="submission" date="2015-12" db="EMBL/GenBank/DDBJ databases">
        <title>Genome sequence of Tistrella mobilis MCCC 1A02139.</title>
        <authorList>
            <person name="Lu L."/>
            <person name="Lai Q."/>
            <person name="Shao Z."/>
            <person name="Qian P."/>
        </authorList>
    </citation>
    <scope>NUCLEOTIDE SEQUENCE [LARGE SCALE GENOMIC DNA]</scope>
    <source>
        <strain evidence="1 2">MCCC 1A02139</strain>
    </source>
</reference>
<dbReference type="GeneID" id="97242490"/>
<evidence type="ECO:0000313" key="1">
    <source>
        <dbReference type="EMBL" id="KYO49651.1"/>
    </source>
</evidence>
<dbReference type="InterPro" id="IPR031482">
    <property type="entry name" value="CBP_BcsN"/>
</dbReference>
<organism evidence="1 2">
    <name type="scientific">Tistrella mobilis</name>
    <dbReference type="NCBI Taxonomy" id="171437"/>
    <lineage>
        <taxon>Bacteria</taxon>
        <taxon>Pseudomonadati</taxon>
        <taxon>Pseudomonadota</taxon>
        <taxon>Alphaproteobacteria</taxon>
        <taxon>Geminicoccales</taxon>
        <taxon>Geminicoccaceae</taxon>
        <taxon>Tistrella</taxon>
    </lineage>
</organism>
<comment type="caution">
    <text evidence="1">The sequence shown here is derived from an EMBL/GenBank/DDBJ whole genome shotgun (WGS) entry which is preliminary data.</text>
</comment>
<protein>
    <recommendedName>
        <fullName evidence="3">Lipoprotein</fullName>
    </recommendedName>
</protein>
<dbReference type="Pfam" id="PF17038">
    <property type="entry name" value="CBP_BcsN"/>
    <property type="match status" value="1"/>
</dbReference>
<dbReference type="RefSeq" id="WP_062769946.1">
    <property type="nucleotide sequence ID" value="NZ_CP121045.1"/>
</dbReference>
<dbReference type="EMBL" id="LPZR01000221">
    <property type="protein sequence ID" value="KYO49651.1"/>
    <property type="molecule type" value="Genomic_DNA"/>
</dbReference>
<name>A0A161QYE8_9PROT</name>
<sequence length="230" mass="25306">MTRMRNSALIPGLRPRLRLLAAALGLLALGGCTYERAGPQPTALAEEAGATRLGPLEALARLAAAPDPLIVTQTRSNNGSELKQVSILPNRSVEAGQNRLEADLWLVRTDSLWSFADLPVNAPRDRFTQEKLRLLLAKEFPGLEPQISAVPRRNAYGRYGFAVARRPLGVTCVLAWQRLQDEPDMLPRHIEGFDIIFRACDPVLGPEALLDGYDTLQIRPETGVVGYGYR</sequence>
<dbReference type="Proteomes" id="UP000075787">
    <property type="component" value="Unassembled WGS sequence"/>
</dbReference>
<gene>
    <name evidence="1" type="ORF">AUP44_16505</name>
</gene>
<dbReference type="PROSITE" id="PS51257">
    <property type="entry name" value="PROKAR_LIPOPROTEIN"/>
    <property type="match status" value="1"/>
</dbReference>
<evidence type="ECO:0000313" key="2">
    <source>
        <dbReference type="Proteomes" id="UP000075787"/>
    </source>
</evidence>
<proteinExistence type="predicted"/>